<reference evidence="1" key="1">
    <citation type="submission" date="2021-10" db="EMBL/GenBank/DDBJ databases">
        <authorList>
            <person name="Dean J.D."/>
            <person name="Kim M.K."/>
            <person name="Newey C.N."/>
            <person name="Stoker T.S."/>
            <person name="Thompson D.W."/>
            <person name="Grose J.H."/>
        </authorList>
    </citation>
    <scope>NUCLEOTIDE SEQUENCE</scope>
    <source>
        <strain evidence="1">BT635</strain>
    </source>
</reference>
<sequence length="184" mass="20787">MPTLLTDLADLLAFDMLSAHTLHIVQRKYGVSEGELFSAVTQVVRRRRAQAELPELVRELQQKRQAMLTDARICRHCGEAVGARAAVRHLWQVHDIIARTTWPAHYSASAFAAPAGPDPEADGSSVQPANARRYLVRSRGYTIMIVSERGLNHRYRTADLKRDNQRQGFRQCLRGTFILVPMRA</sequence>
<proteinExistence type="predicted"/>
<accession>A0ABS8AEP2</accession>
<comment type="caution">
    <text evidence="1">The sequence shown here is derived from an EMBL/GenBank/DDBJ whole genome shotgun (WGS) entry which is preliminary data.</text>
</comment>
<dbReference type="Proteomes" id="UP001165297">
    <property type="component" value="Unassembled WGS sequence"/>
</dbReference>
<dbReference type="RefSeq" id="WP_226187106.1">
    <property type="nucleotide sequence ID" value="NZ_JAJADQ010000007.1"/>
</dbReference>
<name>A0ABS8AEP2_9BACT</name>
<evidence type="ECO:0000313" key="1">
    <source>
        <dbReference type="EMBL" id="MCB2378881.1"/>
    </source>
</evidence>
<evidence type="ECO:0008006" key="3">
    <source>
        <dbReference type="Google" id="ProtNLM"/>
    </source>
</evidence>
<organism evidence="1 2">
    <name type="scientific">Hymenobacter nitidus</name>
    <dbReference type="NCBI Taxonomy" id="2880929"/>
    <lineage>
        <taxon>Bacteria</taxon>
        <taxon>Pseudomonadati</taxon>
        <taxon>Bacteroidota</taxon>
        <taxon>Cytophagia</taxon>
        <taxon>Cytophagales</taxon>
        <taxon>Hymenobacteraceae</taxon>
        <taxon>Hymenobacter</taxon>
    </lineage>
</organism>
<keyword evidence="2" id="KW-1185">Reference proteome</keyword>
<dbReference type="EMBL" id="JAJADQ010000007">
    <property type="protein sequence ID" value="MCB2378881.1"/>
    <property type="molecule type" value="Genomic_DNA"/>
</dbReference>
<gene>
    <name evidence="1" type="ORF">LGH70_14865</name>
</gene>
<protein>
    <recommendedName>
        <fullName evidence="3">C2H2-type domain-containing protein</fullName>
    </recommendedName>
</protein>
<evidence type="ECO:0000313" key="2">
    <source>
        <dbReference type="Proteomes" id="UP001165297"/>
    </source>
</evidence>